<proteinExistence type="inferred from homology"/>
<dbReference type="InterPro" id="IPR006531">
    <property type="entry name" value="Gp5/Vgr_OB"/>
</dbReference>
<dbReference type="NCBIfam" id="TIGR01646">
    <property type="entry name" value="vgr_GE"/>
    <property type="match status" value="1"/>
</dbReference>
<keyword evidence="3" id="KW-0964">Secreted</keyword>
<dbReference type="Gene3D" id="4.10.220.110">
    <property type="match status" value="1"/>
</dbReference>
<organism evidence="6 7">
    <name type="scientific">Polyangium sorediatum</name>
    <dbReference type="NCBI Taxonomy" id="889274"/>
    <lineage>
        <taxon>Bacteria</taxon>
        <taxon>Pseudomonadati</taxon>
        <taxon>Myxococcota</taxon>
        <taxon>Polyangia</taxon>
        <taxon>Polyangiales</taxon>
        <taxon>Polyangiaceae</taxon>
        <taxon>Polyangium</taxon>
    </lineage>
</organism>
<evidence type="ECO:0000259" key="4">
    <source>
        <dbReference type="Pfam" id="PF04717"/>
    </source>
</evidence>
<dbReference type="Gene3D" id="2.30.110.50">
    <property type="match status" value="1"/>
</dbReference>
<feature type="domain" description="Gp5/Type VI secretion system Vgr protein OB-fold" evidence="4">
    <location>
        <begin position="364"/>
        <end position="430"/>
    </location>
</feature>
<feature type="domain" description="Gp5/Type VI secretion system Vgr C-terminal trimerisation" evidence="5">
    <location>
        <begin position="447"/>
        <end position="558"/>
    </location>
</feature>
<dbReference type="Pfam" id="PF22178">
    <property type="entry name" value="Gp5_trimer_C"/>
    <property type="match status" value="1"/>
</dbReference>
<comment type="similarity">
    <text evidence="2">Belongs to the VgrG protein family.</text>
</comment>
<protein>
    <submittedName>
        <fullName evidence="6">Type VI secretion system tip protein TssI/VgrG</fullName>
    </submittedName>
</protein>
<evidence type="ECO:0000256" key="3">
    <source>
        <dbReference type="ARBA" id="ARBA00022525"/>
    </source>
</evidence>
<name>A0ABT6P9H5_9BACT</name>
<accession>A0ABT6P9H5</accession>
<dbReference type="Pfam" id="PF04717">
    <property type="entry name" value="Phage_base_V"/>
    <property type="match status" value="1"/>
</dbReference>
<evidence type="ECO:0000313" key="7">
    <source>
        <dbReference type="Proteomes" id="UP001160301"/>
    </source>
</evidence>
<dbReference type="SUPFAM" id="SSF69279">
    <property type="entry name" value="Phage tail proteins"/>
    <property type="match status" value="2"/>
</dbReference>
<evidence type="ECO:0000256" key="2">
    <source>
        <dbReference type="ARBA" id="ARBA00005558"/>
    </source>
</evidence>
<evidence type="ECO:0000256" key="1">
    <source>
        <dbReference type="ARBA" id="ARBA00004613"/>
    </source>
</evidence>
<sequence>MSTEPLRYFLELGGRLHPVRDVSGIEGISRPFRFEIRFHAEEGDPLEPEDLVKSKASLRLVRKEDERVIDGLVTDISIGAVIRGAPLVEVVLEPRLALARLRTDIRHFRDKTALQIVSEVLSGLGIRHELWLRETYEVRPYTVQHRESDFDFVSRLLEDEGVFYYFAPGDLLIIGDGPAAYESIGGNPVLPFRAGSALDRNEDAIHALGEHARIGASQVTLRDFNPEKPSLNMTVSAAGPTPAGPEFYDYPGEYLKPASGERKCRLIAEAMACAARSYEGESNSARLVPGRKFSLADAPQGIEDGEYVVNTLTHRWHRDKTGFSVHFDARQSNVASRPPRVTQAPFLTNPVTAFVTGPPGADVHTDELGRVKIQFHWDRLSPRDDTASYWVPVLQDNTGHSVGIPRVGWEVLVHFLEGDPDRPVVLGRVYNAQDTVPVPLPARKTCSSLKSMSSPGRDGTNEIQFEDAAGSEYIWMHAEKDQNIVVAHDKVEHIMATESTVVRRDETINVGVDASLVAGRDITPTIDNDQTLLTQGNRKLEIATADNATVKGERTMTVGGTHFRRVKTSDLVTADVLDEKVGGVVLETFLKTNATEAGKAMTVTVGGAIVEVARMSKTEGATKGRVDAVGGVVFSKAGDVHQHRSDKTRTTTVGGSLKVEAAKELVLTGAEKIQLSSATGKLQATKGTLRLKVGETIVELKDGTVGITASSVIKLIVSTTNNQGSDVATQI</sequence>
<dbReference type="Gene3D" id="3.55.50.10">
    <property type="entry name" value="Baseplate protein-like domains"/>
    <property type="match status" value="1"/>
</dbReference>
<dbReference type="InterPro" id="IPR050708">
    <property type="entry name" value="T6SS_VgrG/RHS"/>
</dbReference>
<dbReference type="Pfam" id="PF05954">
    <property type="entry name" value="Phage_GPD"/>
    <property type="match status" value="1"/>
</dbReference>
<dbReference type="PANTHER" id="PTHR32305:SF15">
    <property type="entry name" value="PROTEIN RHSA-RELATED"/>
    <property type="match status" value="1"/>
</dbReference>
<keyword evidence="7" id="KW-1185">Reference proteome</keyword>
<dbReference type="PANTHER" id="PTHR32305">
    <property type="match status" value="1"/>
</dbReference>
<dbReference type="RefSeq" id="WP_136973181.1">
    <property type="nucleotide sequence ID" value="NZ_JARZHI010000116.1"/>
</dbReference>
<dbReference type="Proteomes" id="UP001160301">
    <property type="component" value="Unassembled WGS sequence"/>
</dbReference>
<dbReference type="SUPFAM" id="SSF69255">
    <property type="entry name" value="gp5 N-terminal domain-like"/>
    <property type="match status" value="1"/>
</dbReference>
<evidence type="ECO:0000259" key="5">
    <source>
        <dbReference type="Pfam" id="PF22178"/>
    </source>
</evidence>
<dbReference type="InterPro" id="IPR037026">
    <property type="entry name" value="Vgr_OB-fold_dom_sf"/>
</dbReference>
<dbReference type="SUPFAM" id="SSF69349">
    <property type="entry name" value="Phage fibre proteins"/>
    <property type="match status" value="1"/>
</dbReference>
<dbReference type="InterPro" id="IPR054030">
    <property type="entry name" value="Gp5_Vgr_C"/>
</dbReference>
<comment type="subcellular location">
    <subcellularLocation>
        <location evidence="1">Secreted</location>
    </subcellularLocation>
</comment>
<dbReference type="InterPro" id="IPR017847">
    <property type="entry name" value="T6SS_RhsGE_Vgr_subset"/>
</dbReference>
<comment type="caution">
    <text evidence="6">The sequence shown here is derived from an EMBL/GenBank/DDBJ whole genome shotgun (WGS) entry which is preliminary data.</text>
</comment>
<reference evidence="6 7" key="1">
    <citation type="submission" date="2023-04" db="EMBL/GenBank/DDBJ databases">
        <title>The genome sequence of Polyangium sorediatum DSM14670.</title>
        <authorList>
            <person name="Zhang X."/>
        </authorList>
    </citation>
    <scope>NUCLEOTIDE SEQUENCE [LARGE SCALE GENOMIC DNA]</scope>
    <source>
        <strain evidence="6 7">DSM 14670</strain>
    </source>
</reference>
<gene>
    <name evidence="6" type="primary">tssI</name>
    <name evidence="6" type="ORF">QHF89_47675</name>
</gene>
<dbReference type="Gene3D" id="2.40.50.230">
    <property type="entry name" value="Gp5 N-terminal domain"/>
    <property type="match status" value="1"/>
</dbReference>
<dbReference type="NCBIfam" id="TIGR03361">
    <property type="entry name" value="VI_Rhs_Vgr"/>
    <property type="match status" value="1"/>
</dbReference>
<dbReference type="InterPro" id="IPR006533">
    <property type="entry name" value="T6SS_Vgr_RhsGE"/>
</dbReference>
<evidence type="ECO:0000313" key="6">
    <source>
        <dbReference type="EMBL" id="MDI1437280.1"/>
    </source>
</evidence>
<dbReference type="EMBL" id="JARZHI010000116">
    <property type="protein sequence ID" value="MDI1437280.1"/>
    <property type="molecule type" value="Genomic_DNA"/>
</dbReference>